<protein>
    <submittedName>
        <fullName evidence="6">Putative AraC type helix-turn-helix-domain-containing protein</fullName>
    </submittedName>
</protein>
<proteinExistence type="predicted"/>
<organism evidence="6 7">
    <name type="scientific">Desulfovibrio ferrophilus</name>
    <dbReference type="NCBI Taxonomy" id="241368"/>
    <lineage>
        <taxon>Bacteria</taxon>
        <taxon>Pseudomonadati</taxon>
        <taxon>Thermodesulfobacteriota</taxon>
        <taxon>Desulfovibrionia</taxon>
        <taxon>Desulfovibrionales</taxon>
        <taxon>Desulfovibrionaceae</taxon>
        <taxon>Desulfovibrio</taxon>
    </lineage>
</organism>
<evidence type="ECO:0000259" key="5">
    <source>
        <dbReference type="PROSITE" id="PS01124"/>
    </source>
</evidence>
<feature type="domain" description="HTH araC/xylS-type" evidence="5">
    <location>
        <begin position="129"/>
        <end position="226"/>
    </location>
</feature>
<evidence type="ECO:0000313" key="6">
    <source>
        <dbReference type="EMBL" id="BBD07323.1"/>
    </source>
</evidence>
<dbReference type="InterPro" id="IPR050204">
    <property type="entry name" value="AraC_XylS_family_regulators"/>
</dbReference>
<dbReference type="SUPFAM" id="SSF51215">
    <property type="entry name" value="Regulatory protein AraC"/>
    <property type="match status" value="1"/>
</dbReference>
<dbReference type="GO" id="GO:0003700">
    <property type="term" value="F:DNA-binding transcription factor activity"/>
    <property type="evidence" value="ECO:0007669"/>
    <property type="project" value="InterPro"/>
</dbReference>
<dbReference type="AlphaFoldDB" id="A0A2Z6AVT5"/>
<accession>A0A2Z6AVT5</accession>
<dbReference type="Proteomes" id="UP000269883">
    <property type="component" value="Chromosome"/>
</dbReference>
<dbReference type="InterPro" id="IPR037923">
    <property type="entry name" value="HTH-like"/>
</dbReference>
<dbReference type="InterPro" id="IPR018062">
    <property type="entry name" value="HTH_AraC-typ_CS"/>
</dbReference>
<keyword evidence="4" id="KW-0804">Transcription</keyword>
<dbReference type="EMBL" id="AP017378">
    <property type="protein sequence ID" value="BBD07323.1"/>
    <property type="molecule type" value="Genomic_DNA"/>
</dbReference>
<evidence type="ECO:0000256" key="2">
    <source>
        <dbReference type="ARBA" id="ARBA00023125"/>
    </source>
</evidence>
<evidence type="ECO:0000256" key="3">
    <source>
        <dbReference type="ARBA" id="ARBA00023159"/>
    </source>
</evidence>
<dbReference type="InterPro" id="IPR009057">
    <property type="entry name" value="Homeodomain-like_sf"/>
</dbReference>
<dbReference type="Pfam" id="PF12833">
    <property type="entry name" value="HTH_18"/>
    <property type="match status" value="1"/>
</dbReference>
<dbReference type="SMART" id="SM00342">
    <property type="entry name" value="HTH_ARAC"/>
    <property type="match status" value="1"/>
</dbReference>
<dbReference type="InterPro" id="IPR003313">
    <property type="entry name" value="AraC-bd"/>
</dbReference>
<dbReference type="InterPro" id="IPR020449">
    <property type="entry name" value="Tscrpt_reg_AraC-type_HTH"/>
</dbReference>
<keyword evidence="7" id="KW-1185">Reference proteome</keyword>
<keyword evidence="1" id="KW-0805">Transcription regulation</keyword>
<evidence type="ECO:0000256" key="4">
    <source>
        <dbReference type="ARBA" id="ARBA00023163"/>
    </source>
</evidence>
<gene>
    <name evidence="6" type="ORF">DFE_0597</name>
</gene>
<dbReference type="PROSITE" id="PS00041">
    <property type="entry name" value="HTH_ARAC_FAMILY_1"/>
    <property type="match status" value="1"/>
</dbReference>
<sequence>MAFTFLNQNFVADAGSVNLTVPGEMHDGHAAVLEGWAYRMLYLDPGVVENAASQAAGRPVAAPDFATGVIHDHELATQVRACHQILDHPHASLLAQQSALLSMLGLWIKRHAAERPPSLRAGTEPTGVARARAFMDEQCEQDISLDELAQQAHLSPYHFLRVFRRAVGAPPHAYLMNARIRRARQLLRTTIRLADIAQEIGFSDQAHFTNAFKRFTGLTPGKYRKHLQN</sequence>
<dbReference type="PROSITE" id="PS01124">
    <property type="entry name" value="HTH_ARAC_FAMILY_2"/>
    <property type="match status" value="1"/>
</dbReference>
<name>A0A2Z6AVT5_9BACT</name>
<dbReference type="Gene3D" id="1.10.10.60">
    <property type="entry name" value="Homeodomain-like"/>
    <property type="match status" value="2"/>
</dbReference>
<dbReference type="InterPro" id="IPR018060">
    <property type="entry name" value="HTH_AraC"/>
</dbReference>
<evidence type="ECO:0000313" key="7">
    <source>
        <dbReference type="Proteomes" id="UP000269883"/>
    </source>
</evidence>
<dbReference type="KEGG" id="dfl:DFE_0597"/>
<keyword evidence="2" id="KW-0238">DNA-binding</keyword>
<dbReference type="PANTHER" id="PTHR46796:SF2">
    <property type="entry name" value="TRANSCRIPTIONAL REGULATORY PROTEIN"/>
    <property type="match status" value="1"/>
</dbReference>
<dbReference type="PANTHER" id="PTHR46796">
    <property type="entry name" value="HTH-TYPE TRANSCRIPTIONAL ACTIVATOR RHAS-RELATED"/>
    <property type="match status" value="1"/>
</dbReference>
<dbReference type="Pfam" id="PF02311">
    <property type="entry name" value="AraC_binding"/>
    <property type="match status" value="1"/>
</dbReference>
<evidence type="ECO:0000256" key="1">
    <source>
        <dbReference type="ARBA" id="ARBA00023015"/>
    </source>
</evidence>
<dbReference type="PRINTS" id="PR00032">
    <property type="entry name" value="HTHARAC"/>
</dbReference>
<dbReference type="GO" id="GO:0043565">
    <property type="term" value="F:sequence-specific DNA binding"/>
    <property type="evidence" value="ECO:0007669"/>
    <property type="project" value="InterPro"/>
</dbReference>
<keyword evidence="3" id="KW-0010">Activator</keyword>
<dbReference type="SUPFAM" id="SSF46689">
    <property type="entry name" value="Homeodomain-like"/>
    <property type="match status" value="2"/>
</dbReference>
<reference evidence="6 7" key="1">
    <citation type="journal article" date="2018" name="Sci. Adv.">
        <title>Multi-heme cytochromes provide a pathway for survival in energy-limited environments.</title>
        <authorList>
            <person name="Deng X."/>
            <person name="Dohmae N."/>
            <person name="Nealson K.H."/>
            <person name="Hashimoto K."/>
            <person name="Okamoto A."/>
        </authorList>
    </citation>
    <scope>NUCLEOTIDE SEQUENCE [LARGE SCALE GENOMIC DNA]</scope>
    <source>
        <strain evidence="6 7">IS5</strain>
    </source>
</reference>